<sequence length="251" mass="28270">MQRWSEYVRKIVAVEHQLGRDRSTGKFIATSQPAYETAAVRPHVLTMMNRLFDSPPPMPASGTTRYVDVNGQTPPAWSANSITSASRCIRFDRDHWPHFASDFIRYEHMVLAAHDQLFETHGREFTRARQHRLLLDGLLAPTNSIRRDTATAVGWAVSWLGPSQALAPPTGFTAPALGLTSWLTNLPLRKRYITVKAWHEQVAQWLAEDLASSVCMWADVTEFMSARGHYLLYGEAVHPMSLAIRRGATTD</sequence>
<dbReference type="EMBL" id="JADJNC010000041">
    <property type="protein sequence ID" value="MBK7424694.1"/>
    <property type="molecule type" value="Genomic_DNA"/>
</dbReference>
<evidence type="ECO:0000313" key="1">
    <source>
        <dbReference type="EMBL" id="MBK7424694.1"/>
    </source>
</evidence>
<name>A0A9D7FI59_9RHOO</name>
<evidence type="ECO:0000313" key="2">
    <source>
        <dbReference type="Proteomes" id="UP000886602"/>
    </source>
</evidence>
<dbReference type="AlphaFoldDB" id="A0A9D7FI59"/>
<reference evidence="1" key="1">
    <citation type="submission" date="2020-10" db="EMBL/GenBank/DDBJ databases">
        <title>Connecting structure to function with the recovery of over 1000 high-quality activated sludge metagenome-assembled genomes encoding full-length rRNA genes using long-read sequencing.</title>
        <authorList>
            <person name="Singleton C.M."/>
            <person name="Petriglieri F."/>
            <person name="Kristensen J.M."/>
            <person name="Kirkegaard R.H."/>
            <person name="Michaelsen T.Y."/>
            <person name="Andersen M.H."/>
            <person name="Karst S.M."/>
            <person name="Dueholm M.S."/>
            <person name="Nielsen P.H."/>
            <person name="Albertsen M."/>
        </authorList>
    </citation>
    <scope>NUCLEOTIDE SEQUENCE</scope>
    <source>
        <strain evidence="1">EsbW_18-Q3-R4-48_MAXAC.044</strain>
    </source>
</reference>
<organism evidence="1 2">
    <name type="scientific">Candidatus Propionivibrio dominans</name>
    <dbReference type="NCBI Taxonomy" id="2954373"/>
    <lineage>
        <taxon>Bacteria</taxon>
        <taxon>Pseudomonadati</taxon>
        <taxon>Pseudomonadota</taxon>
        <taxon>Betaproteobacteria</taxon>
        <taxon>Rhodocyclales</taxon>
        <taxon>Rhodocyclaceae</taxon>
        <taxon>Propionivibrio</taxon>
    </lineage>
</organism>
<protein>
    <submittedName>
        <fullName evidence="1">Uncharacterized protein</fullName>
    </submittedName>
</protein>
<dbReference type="Proteomes" id="UP000886602">
    <property type="component" value="Unassembled WGS sequence"/>
</dbReference>
<gene>
    <name evidence="1" type="ORF">IPJ48_17300</name>
</gene>
<accession>A0A9D7FI59</accession>
<comment type="caution">
    <text evidence="1">The sequence shown here is derived from an EMBL/GenBank/DDBJ whole genome shotgun (WGS) entry which is preliminary data.</text>
</comment>
<proteinExistence type="predicted"/>